<evidence type="ECO:0000313" key="1">
    <source>
        <dbReference type="EMBL" id="MBJ3806617.1"/>
    </source>
</evidence>
<dbReference type="EMBL" id="JAEKOZ010000003">
    <property type="protein sequence ID" value="MBJ3806617.1"/>
    <property type="molecule type" value="Genomic_DNA"/>
</dbReference>
<dbReference type="RefSeq" id="WP_190116305.1">
    <property type="nucleotide sequence ID" value="NZ_BMVR01000005.1"/>
</dbReference>
<protein>
    <submittedName>
        <fullName evidence="1">Uncharacterized protein</fullName>
    </submittedName>
</protein>
<keyword evidence="2" id="KW-1185">Reference proteome</keyword>
<reference evidence="1 2" key="1">
    <citation type="submission" date="2020-12" db="EMBL/GenBank/DDBJ databases">
        <title>Streptomyces typhae sp. nov., a novel endophytic actinomycete isolated from the root of cattail pollen (Typha angustifolia L.).</title>
        <authorList>
            <person name="Peng C."/>
            <person name="Liu C."/>
        </authorList>
    </citation>
    <scope>NUCLEOTIDE SEQUENCE [LARGE SCALE GENOMIC DNA]</scope>
    <source>
        <strain evidence="1 2">JCM 4753</strain>
    </source>
</reference>
<proteinExistence type="predicted"/>
<sequence length="62" mass="5935">MYVADALSSPLRKPAVIGLTIAVGQAKVLGAGLRFSSPAGGGALAELDLGAAVVPGRGSDGS</sequence>
<evidence type="ECO:0000313" key="2">
    <source>
        <dbReference type="Proteomes" id="UP000634780"/>
    </source>
</evidence>
<accession>A0ABS0X0A6</accession>
<gene>
    <name evidence="1" type="ORF">JGB26_05710</name>
</gene>
<dbReference type="Proteomes" id="UP000634780">
    <property type="component" value="Unassembled WGS sequence"/>
</dbReference>
<name>A0ABS0X0A6_9ACTN</name>
<organism evidence="1 2">
    <name type="scientific">Streptomyces flavofungini</name>
    <dbReference type="NCBI Taxonomy" id="68200"/>
    <lineage>
        <taxon>Bacteria</taxon>
        <taxon>Bacillati</taxon>
        <taxon>Actinomycetota</taxon>
        <taxon>Actinomycetes</taxon>
        <taxon>Kitasatosporales</taxon>
        <taxon>Streptomycetaceae</taxon>
        <taxon>Streptomyces</taxon>
    </lineage>
</organism>
<comment type="caution">
    <text evidence="1">The sequence shown here is derived from an EMBL/GenBank/DDBJ whole genome shotgun (WGS) entry which is preliminary data.</text>
</comment>